<reference evidence="9 10" key="1">
    <citation type="submission" date="2021-04" db="EMBL/GenBank/DDBJ databases">
        <title>Magnetospirillum sulfuroxidans sp. nov., a facultative chemolithoautotrophic sulfur-oxidizing alphaproteobacterium isolated from freshwater sediment and proposals for Paramagetospirillum gen. nov., and Magnetospirillaceae fam. nov.</title>
        <authorList>
            <person name="Koziaeva V."/>
            <person name="Geelhoed J.S."/>
            <person name="Sorokin D.Y."/>
            <person name="Grouzdev D.S."/>
        </authorList>
    </citation>
    <scope>NUCLEOTIDE SEQUENCE [LARGE SCALE GENOMIC DNA]</scope>
    <source>
        <strain evidence="9 10">J10</strain>
    </source>
</reference>
<feature type="transmembrane region" description="Helical" evidence="7">
    <location>
        <begin position="203"/>
        <end position="223"/>
    </location>
</feature>
<keyword evidence="10" id="KW-1185">Reference proteome</keyword>
<dbReference type="PROSITE" id="PS51379">
    <property type="entry name" value="4FE4S_FER_2"/>
    <property type="match status" value="2"/>
</dbReference>
<feature type="transmembrane region" description="Helical" evidence="7">
    <location>
        <begin position="12"/>
        <end position="33"/>
    </location>
</feature>
<dbReference type="Proteomes" id="UP000680714">
    <property type="component" value="Unassembled WGS sequence"/>
</dbReference>
<feature type="domain" description="4Fe-4S ferredoxin-type" evidence="8">
    <location>
        <begin position="247"/>
        <end position="276"/>
    </location>
</feature>
<keyword evidence="4" id="KW-0249">Electron transport</keyword>
<comment type="caution">
    <text evidence="9">The sequence shown here is derived from an EMBL/GenBank/DDBJ whole genome shotgun (WGS) entry which is preliminary data.</text>
</comment>
<sequence>MNALTLMRLRPWVQAFSLIVLVYGAGAVGHYSADKLSGALPALSCAYDQENAAYCVLVPLQHQLHHRVGEGLVKLHGITMTLFLPLMFTVLSFLAFFVVLNKAFCGWICPLGTVQEALHRIGQRFDLAFRRVPPAWRPRVSSIKWIVLVLAIFALPLISGMGVLPHSFRDPWCQVCPSRIVTTLATGDVNQLALPLAGTWSEIIFVVLRDLGFGFGAVFALSFRQPFCRVCPMLALHAMLRRFAPLRLVKRASARCDRCGLCAKACPMDITAIHTASGATAFDADCTLCGRCIAFCPEDGTLSLRLGPLPLVKSSAAAFNAMTRRESPEGKPKPVAKAGR</sequence>
<accession>A0ABS5I929</accession>
<feature type="transmembrane region" description="Helical" evidence="7">
    <location>
        <begin position="82"/>
        <end position="100"/>
    </location>
</feature>
<evidence type="ECO:0000256" key="7">
    <source>
        <dbReference type="SAM" id="Phobius"/>
    </source>
</evidence>
<dbReference type="PANTHER" id="PTHR30176">
    <property type="entry name" value="FERREDOXIN-TYPE PROTEIN NAPH"/>
    <property type="match status" value="1"/>
</dbReference>
<evidence type="ECO:0000256" key="4">
    <source>
        <dbReference type="ARBA" id="ARBA00022982"/>
    </source>
</evidence>
<keyword evidence="5" id="KW-0408">Iron</keyword>
<dbReference type="PROSITE" id="PS00198">
    <property type="entry name" value="4FE4S_FER_1"/>
    <property type="match status" value="1"/>
</dbReference>
<keyword evidence="7" id="KW-1133">Transmembrane helix</keyword>
<feature type="transmembrane region" description="Helical" evidence="7">
    <location>
        <begin position="145"/>
        <end position="164"/>
    </location>
</feature>
<dbReference type="Pfam" id="PF12801">
    <property type="entry name" value="Fer4_5"/>
    <property type="match status" value="2"/>
</dbReference>
<proteinExistence type="predicted"/>
<evidence type="ECO:0000313" key="9">
    <source>
        <dbReference type="EMBL" id="MBR9970946.1"/>
    </source>
</evidence>
<organism evidence="9 10">
    <name type="scientific">Magnetospirillum sulfuroxidans</name>
    <dbReference type="NCBI Taxonomy" id="611300"/>
    <lineage>
        <taxon>Bacteria</taxon>
        <taxon>Pseudomonadati</taxon>
        <taxon>Pseudomonadota</taxon>
        <taxon>Alphaproteobacteria</taxon>
        <taxon>Rhodospirillales</taxon>
        <taxon>Rhodospirillaceae</taxon>
        <taxon>Magnetospirillum</taxon>
    </lineage>
</organism>
<dbReference type="SUPFAM" id="SSF54862">
    <property type="entry name" value="4Fe-4S ferredoxins"/>
    <property type="match status" value="1"/>
</dbReference>
<keyword evidence="7" id="KW-0472">Membrane</keyword>
<evidence type="ECO:0000259" key="8">
    <source>
        <dbReference type="PROSITE" id="PS51379"/>
    </source>
</evidence>
<evidence type="ECO:0000256" key="2">
    <source>
        <dbReference type="ARBA" id="ARBA00022485"/>
    </source>
</evidence>
<evidence type="ECO:0000256" key="3">
    <source>
        <dbReference type="ARBA" id="ARBA00022723"/>
    </source>
</evidence>
<evidence type="ECO:0000256" key="1">
    <source>
        <dbReference type="ARBA" id="ARBA00022448"/>
    </source>
</evidence>
<evidence type="ECO:0000256" key="6">
    <source>
        <dbReference type="ARBA" id="ARBA00023014"/>
    </source>
</evidence>
<protein>
    <submittedName>
        <fullName evidence="9">4Fe-4S binding protein</fullName>
    </submittedName>
</protein>
<dbReference type="Pfam" id="PF13187">
    <property type="entry name" value="Fer4_9"/>
    <property type="match status" value="1"/>
</dbReference>
<evidence type="ECO:0000313" key="10">
    <source>
        <dbReference type="Proteomes" id="UP000680714"/>
    </source>
</evidence>
<feature type="domain" description="4Fe-4S ferredoxin-type" evidence="8">
    <location>
        <begin position="278"/>
        <end position="307"/>
    </location>
</feature>
<dbReference type="RefSeq" id="WP_211546457.1">
    <property type="nucleotide sequence ID" value="NZ_JAGTUF010000002.1"/>
</dbReference>
<gene>
    <name evidence="9" type="ORF">KEC16_04385</name>
</gene>
<name>A0ABS5I929_9PROT</name>
<dbReference type="PANTHER" id="PTHR30176:SF3">
    <property type="entry name" value="FERREDOXIN-TYPE PROTEIN NAPH"/>
    <property type="match status" value="1"/>
</dbReference>
<dbReference type="EMBL" id="JAGTUF010000002">
    <property type="protein sequence ID" value="MBR9970946.1"/>
    <property type="molecule type" value="Genomic_DNA"/>
</dbReference>
<keyword evidence="3" id="KW-0479">Metal-binding</keyword>
<dbReference type="InterPro" id="IPR017900">
    <property type="entry name" value="4Fe4S_Fe_S_CS"/>
</dbReference>
<dbReference type="InterPro" id="IPR051684">
    <property type="entry name" value="Electron_Trans/Redox"/>
</dbReference>
<keyword evidence="1" id="KW-0813">Transport</keyword>
<keyword evidence="6" id="KW-0411">Iron-sulfur</keyword>
<keyword evidence="2" id="KW-0004">4Fe-4S</keyword>
<dbReference type="InterPro" id="IPR017896">
    <property type="entry name" value="4Fe4S_Fe-S-bd"/>
</dbReference>
<keyword evidence="7" id="KW-0812">Transmembrane</keyword>
<dbReference type="Gene3D" id="3.30.70.20">
    <property type="match status" value="1"/>
</dbReference>
<evidence type="ECO:0000256" key="5">
    <source>
        <dbReference type="ARBA" id="ARBA00023004"/>
    </source>
</evidence>